<proteinExistence type="predicted"/>
<accession>A0ABQ4Y8Y5</accession>
<comment type="caution">
    <text evidence="1">The sequence shown here is derived from an EMBL/GenBank/DDBJ whole genome shotgun (WGS) entry which is preliminary data.</text>
</comment>
<reference evidence="1" key="2">
    <citation type="submission" date="2022-01" db="EMBL/GenBank/DDBJ databases">
        <authorList>
            <person name="Yamashiro T."/>
            <person name="Shiraishi A."/>
            <person name="Satake H."/>
            <person name="Nakayama K."/>
        </authorList>
    </citation>
    <scope>NUCLEOTIDE SEQUENCE</scope>
</reference>
<sequence length="369" mass="41298">MDDPNITMKEYIRIEEEKAQKHGRTFNWQTATYGKVKYCEDEDDCFTNFVTEFLAIVFDDTLTSDATLSCEPTVSLLNEKEIDFKISFDESDDEDYMPTVSYSDDLDYFKNFETEFPAIVYDDALTSKLDSLTEHAVSHHHIDKLDLKNETSLSEYDEEEQNILYFNDLFSLNVIYPNDLKSDKDNDDDELDIIRSSGGRLKDRGPLVQDVYILRVLQHLLNGVVPRLVFILAVGFHTSDERWAKMDDEGFEAVTAGRIACCRVGIKVRELGCQESGARLSEGHFIGRLAAHFGLVSDEGLRGLSMITPPGPERQQVAAAGAPKATKDAFADDEGALAVPAPVQAAQLPPVARTISQRLARLEGDVHGI</sequence>
<organism evidence="1 2">
    <name type="scientific">Tanacetum coccineum</name>
    <dbReference type="NCBI Taxonomy" id="301880"/>
    <lineage>
        <taxon>Eukaryota</taxon>
        <taxon>Viridiplantae</taxon>
        <taxon>Streptophyta</taxon>
        <taxon>Embryophyta</taxon>
        <taxon>Tracheophyta</taxon>
        <taxon>Spermatophyta</taxon>
        <taxon>Magnoliopsida</taxon>
        <taxon>eudicotyledons</taxon>
        <taxon>Gunneridae</taxon>
        <taxon>Pentapetalae</taxon>
        <taxon>asterids</taxon>
        <taxon>campanulids</taxon>
        <taxon>Asterales</taxon>
        <taxon>Asteraceae</taxon>
        <taxon>Asteroideae</taxon>
        <taxon>Anthemideae</taxon>
        <taxon>Anthemidinae</taxon>
        <taxon>Tanacetum</taxon>
    </lineage>
</organism>
<name>A0ABQ4Y8Y5_9ASTR</name>
<dbReference type="Proteomes" id="UP001151760">
    <property type="component" value="Unassembled WGS sequence"/>
</dbReference>
<gene>
    <name evidence="1" type="ORF">Tco_0706990</name>
</gene>
<evidence type="ECO:0000313" key="1">
    <source>
        <dbReference type="EMBL" id="GJS74149.1"/>
    </source>
</evidence>
<evidence type="ECO:0000313" key="2">
    <source>
        <dbReference type="Proteomes" id="UP001151760"/>
    </source>
</evidence>
<reference evidence="1" key="1">
    <citation type="journal article" date="2022" name="Int. J. Mol. Sci.">
        <title>Draft Genome of Tanacetum Coccineum: Genomic Comparison of Closely Related Tanacetum-Family Plants.</title>
        <authorList>
            <person name="Yamashiro T."/>
            <person name="Shiraishi A."/>
            <person name="Nakayama K."/>
            <person name="Satake H."/>
        </authorList>
    </citation>
    <scope>NUCLEOTIDE SEQUENCE</scope>
</reference>
<protein>
    <submittedName>
        <fullName evidence="1">Uncharacterized protein</fullName>
    </submittedName>
</protein>
<dbReference type="EMBL" id="BQNB010010209">
    <property type="protein sequence ID" value="GJS74149.1"/>
    <property type="molecule type" value="Genomic_DNA"/>
</dbReference>
<keyword evidence="2" id="KW-1185">Reference proteome</keyword>